<evidence type="ECO:0000256" key="2">
    <source>
        <dbReference type="ARBA" id="ARBA00022729"/>
    </source>
</evidence>
<dbReference type="Pfam" id="PF13855">
    <property type="entry name" value="LRR_8"/>
    <property type="match status" value="1"/>
</dbReference>
<dbReference type="Gene3D" id="3.80.10.10">
    <property type="entry name" value="Ribonuclease Inhibitor"/>
    <property type="match status" value="1"/>
</dbReference>
<evidence type="ECO:0000256" key="1">
    <source>
        <dbReference type="ARBA" id="ARBA00022614"/>
    </source>
</evidence>
<sequence length="414" mass="47433">MPQEKMMFETGLVQNDLNWTSSMGVFDKDTQGRLVFGDTEVNLERKFSLPEKTEPEDEPTPTDALCLKASNLTHVPDSVLNNSLLTRLCLQENMISSISGSLFSSLPQLQWLDLRKNLITSLPAEIGSHRCLTHLLLEANPITELPAELGNVITLRGLSLRDCPIHFPPKEVLQQGCCAILQHLRTVLAEREVSERRNLAAENQLELVKDSSVDGSADEDELLRFRELKYELMLLERAEMSLIPYSGRRALLRPLAERKVSSTKAIPELHVSGSQYGKKAEEAARRERERREASLKVRKQAKGKAKQKKRQEVDSKWHLEGPSQEPMLCLSTEREEDRSARELERNIRTRVKRLQERHKSSRGTVNEESSVSAEDVAEIRRLQARLLERKSQRRNFENPFSPDSWPRFLFNVQH</sequence>
<dbReference type="SUPFAM" id="SSF52058">
    <property type="entry name" value="L domain-like"/>
    <property type="match status" value="1"/>
</dbReference>
<evidence type="ECO:0000313" key="6">
    <source>
        <dbReference type="Proteomes" id="UP000250572"/>
    </source>
</evidence>
<dbReference type="SMART" id="SM00369">
    <property type="entry name" value="LRR_TYP"/>
    <property type="match status" value="3"/>
</dbReference>
<dbReference type="PANTHER" id="PTHR24373:SF370">
    <property type="entry name" value="FISH-LIPS, ISOFORM E"/>
    <property type="match status" value="1"/>
</dbReference>
<dbReference type="PANTHER" id="PTHR24373">
    <property type="entry name" value="SLIT RELATED LEUCINE-RICH REPEAT NEURONAL PROTEIN"/>
    <property type="match status" value="1"/>
</dbReference>
<keyword evidence="3" id="KW-0677">Repeat</keyword>
<feature type="compositionally biased region" description="Basic residues" evidence="4">
    <location>
        <begin position="296"/>
        <end position="309"/>
    </location>
</feature>
<dbReference type="STRING" id="33528.ENSGAFP00000003603"/>
<dbReference type="InterPro" id="IPR050328">
    <property type="entry name" value="Dev_Immune_Receptor"/>
</dbReference>
<dbReference type="GO" id="GO:0031012">
    <property type="term" value="C:extracellular matrix"/>
    <property type="evidence" value="ECO:0007669"/>
    <property type="project" value="TreeGrafter"/>
</dbReference>
<feature type="region of interest" description="Disordered" evidence="4">
    <location>
        <begin position="354"/>
        <end position="374"/>
    </location>
</feature>
<dbReference type="Proteomes" id="UP000250572">
    <property type="component" value="Unassembled WGS sequence"/>
</dbReference>
<evidence type="ECO:0008006" key="7">
    <source>
        <dbReference type="Google" id="ProtNLM"/>
    </source>
</evidence>
<keyword evidence="6" id="KW-1185">Reference proteome</keyword>
<evidence type="ECO:0000256" key="3">
    <source>
        <dbReference type="ARBA" id="ARBA00022737"/>
    </source>
</evidence>
<keyword evidence="1" id="KW-0433">Leucine-rich repeat</keyword>
<dbReference type="GO" id="GO:0005615">
    <property type="term" value="C:extracellular space"/>
    <property type="evidence" value="ECO:0007669"/>
    <property type="project" value="TreeGrafter"/>
</dbReference>
<organism evidence="5 6">
    <name type="scientific">Gambusia affinis</name>
    <name type="common">Western mosquitofish</name>
    <name type="synonym">Heterandria affinis</name>
    <dbReference type="NCBI Taxonomy" id="33528"/>
    <lineage>
        <taxon>Eukaryota</taxon>
        <taxon>Metazoa</taxon>
        <taxon>Chordata</taxon>
        <taxon>Craniata</taxon>
        <taxon>Vertebrata</taxon>
        <taxon>Euteleostomi</taxon>
        <taxon>Actinopterygii</taxon>
        <taxon>Neopterygii</taxon>
        <taxon>Teleostei</taxon>
        <taxon>Neoteleostei</taxon>
        <taxon>Acanthomorphata</taxon>
        <taxon>Ovalentaria</taxon>
        <taxon>Atherinomorphae</taxon>
        <taxon>Cyprinodontiformes</taxon>
        <taxon>Poeciliidae</taxon>
        <taxon>Poeciliinae</taxon>
        <taxon>Gambusia</taxon>
    </lineage>
</organism>
<feature type="region of interest" description="Disordered" evidence="4">
    <location>
        <begin position="275"/>
        <end position="322"/>
    </location>
</feature>
<feature type="compositionally biased region" description="Basic and acidic residues" evidence="4">
    <location>
        <begin position="278"/>
        <end position="295"/>
    </location>
</feature>
<dbReference type="PROSITE" id="PS51450">
    <property type="entry name" value="LRR"/>
    <property type="match status" value="1"/>
</dbReference>
<name>A0A315VS95_GAMAF</name>
<evidence type="ECO:0000313" key="5">
    <source>
        <dbReference type="EMBL" id="PWA26013.1"/>
    </source>
</evidence>
<dbReference type="AlphaFoldDB" id="A0A315VS95"/>
<evidence type="ECO:0000256" key="4">
    <source>
        <dbReference type="SAM" id="MobiDB-lite"/>
    </source>
</evidence>
<accession>A0A315VS95</accession>
<feature type="compositionally biased region" description="Basic and acidic residues" evidence="4">
    <location>
        <begin position="310"/>
        <end position="319"/>
    </location>
</feature>
<proteinExistence type="predicted"/>
<comment type="caution">
    <text evidence="5">The sequence shown here is derived from an EMBL/GenBank/DDBJ whole genome shotgun (WGS) entry which is preliminary data.</text>
</comment>
<reference evidence="5 6" key="1">
    <citation type="journal article" date="2018" name="G3 (Bethesda)">
        <title>A High-Quality Reference Genome for the Invasive Mosquitofish Gambusia affinis Using a Chicago Library.</title>
        <authorList>
            <person name="Hoffberg S.L."/>
            <person name="Troendle N.J."/>
            <person name="Glenn T.C."/>
            <person name="Mahmud O."/>
            <person name="Louha S."/>
            <person name="Chalopin D."/>
            <person name="Bennetzen J.L."/>
            <person name="Mauricio R."/>
        </authorList>
    </citation>
    <scope>NUCLEOTIDE SEQUENCE [LARGE SCALE GENOMIC DNA]</scope>
    <source>
        <strain evidence="5">NE01/NJP1002.9</strain>
        <tissue evidence="5">Muscle</tissue>
    </source>
</reference>
<gene>
    <name evidence="5" type="ORF">CCH79_00001387</name>
</gene>
<dbReference type="InterPro" id="IPR001611">
    <property type="entry name" value="Leu-rich_rpt"/>
</dbReference>
<dbReference type="InterPro" id="IPR003591">
    <property type="entry name" value="Leu-rich_rpt_typical-subtyp"/>
</dbReference>
<dbReference type="InterPro" id="IPR032675">
    <property type="entry name" value="LRR_dom_sf"/>
</dbReference>
<keyword evidence="2" id="KW-0732">Signal</keyword>
<protein>
    <recommendedName>
        <fullName evidence="7">Leucine-rich repeat-containing protein 27</fullName>
    </recommendedName>
</protein>
<dbReference type="EMBL" id="NHOQ01001229">
    <property type="protein sequence ID" value="PWA26013.1"/>
    <property type="molecule type" value="Genomic_DNA"/>
</dbReference>